<sequence length="144" mass="16905">MVVELMNCGGCKERFFREDVVRGEVISLLNRMWHKEHIQCVFCKLTITDERYFRSNVDPMKPACYACHIQTTHPACVGCSLPIIERGLVAFDRLFHIDCFRCAICHKTIPQRRGFYERDLMLYDESCYMMYIKDLPPDEDAPPT</sequence>
<dbReference type="GO" id="GO:0046872">
    <property type="term" value="F:metal ion binding"/>
    <property type="evidence" value="ECO:0007669"/>
    <property type="project" value="UniProtKB-KW"/>
</dbReference>
<keyword evidence="2" id="KW-0677">Repeat</keyword>
<keyword evidence="4 5" id="KW-0440">LIM domain</keyword>
<dbReference type="RefSeq" id="XP_003095579.1">
    <property type="nucleotide sequence ID" value="XM_003095531.1"/>
</dbReference>
<dbReference type="PROSITE" id="PS50023">
    <property type="entry name" value="LIM_DOMAIN_2"/>
    <property type="match status" value="2"/>
</dbReference>
<accession>E3N7P2</accession>
<dbReference type="SUPFAM" id="SSF57716">
    <property type="entry name" value="Glucocorticoid receptor-like (DNA-binding domain)"/>
    <property type="match status" value="1"/>
</dbReference>
<evidence type="ECO:0000256" key="1">
    <source>
        <dbReference type="ARBA" id="ARBA00022723"/>
    </source>
</evidence>
<dbReference type="PANTHER" id="PTHR24207">
    <property type="entry name" value="ZYX102 PROTEIN"/>
    <property type="match status" value="1"/>
</dbReference>
<dbReference type="HOGENOM" id="CLU_122074_1_0_1"/>
<dbReference type="Proteomes" id="UP000483820">
    <property type="component" value="Chromosome I"/>
</dbReference>
<proteinExistence type="predicted"/>
<dbReference type="CDD" id="cd09396">
    <property type="entry name" value="LIM_DA1"/>
    <property type="match status" value="1"/>
</dbReference>
<organism evidence="9">
    <name type="scientific">Caenorhabditis remanei</name>
    <name type="common">Caenorhabditis vulgaris</name>
    <dbReference type="NCBI Taxonomy" id="31234"/>
    <lineage>
        <taxon>Eukaryota</taxon>
        <taxon>Metazoa</taxon>
        <taxon>Ecdysozoa</taxon>
        <taxon>Nematoda</taxon>
        <taxon>Chromadorea</taxon>
        <taxon>Rhabditida</taxon>
        <taxon>Rhabditina</taxon>
        <taxon>Rhabditomorpha</taxon>
        <taxon>Rhabditoidea</taxon>
        <taxon>Rhabditidae</taxon>
        <taxon>Peloderinae</taxon>
        <taxon>Caenorhabditis</taxon>
    </lineage>
</organism>
<dbReference type="eggNOG" id="KOG1703">
    <property type="taxonomic scope" value="Eukaryota"/>
</dbReference>
<dbReference type="GeneID" id="9813118"/>
<dbReference type="STRING" id="31234.E3N7P2"/>
<dbReference type="OrthoDB" id="1112565at2759"/>
<dbReference type="Proteomes" id="UP000008281">
    <property type="component" value="Unassembled WGS sequence"/>
</dbReference>
<dbReference type="EMBL" id="WUAV01000001">
    <property type="protein sequence ID" value="KAF1768250.1"/>
    <property type="molecule type" value="Genomic_DNA"/>
</dbReference>
<dbReference type="SMART" id="SM00132">
    <property type="entry name" value="LIM"/>
    <property type="match status" value="2"/>
</dbReference>
<dbReference type="Gene3D" id="2.10.110.10">
    <property type="entry name" value="Cysteine Rich Protein"/>
    <property type="match status" value="2"/>
</dbReference>
<dbReference type="KEGG" id="crq:GCK72_000062"/>
<protein>
    <recommendedName>
        <fullName evidence="6">LIM zinc-binding domain-containing protein</fullName>
    </recommendedName>
</protein>
<dbReference type="PANTHER" id="PTHR24207:SF2">
    <property type="entry name" value="ZYX102 PROTEIN"/>
    <property type="match status" value="1"/>
</dbReference>
<evidence type="ECO:0000256" key="5">
    <source>
        <dbReference type="PROSITE-ProRule" id="PRU00125"/>
    </source>
</evidence>
<keyword evidence="1 5" id="KW-0479">Metal-binding</keyword>
<dbReference type="PROSITE" id="PS00478">
    <property type="entry name" value="LIM_DOMAIN_1"/>
    <property type="match status" value="2"/>
</dbReference>
<keyword evidence="3 5" id="KW-0862">Zinc</keyword>
<dbReference type="CTD" id="9813118"/>
<evidence type="ECO:0000313" key="8">
    <source>
        <dbReference type="EMBL" id="KAF1768250.1"/>
    </source>
</evidence>
<keyword evidence="9" id="KW-1185">Reference proteome</keyword>
<dbReference type="Pfam" id="PF00412">
    <property type="entry name" value="LIM"/>
    <property type="match status" value="2"/>
</dbReference>
<dbReference type="FunFam" id="2.10.110.10:FF:000172">
    <property type="entry name" value="Protein CBG11874"/>
    <property type="match status" value="1"/>
</dbReference>
<dbReference type="FunCoup" id="E3N7P2">
    <property type="interactions" value="396"/>
</dbReference>
<evidence type="ECO:0000313" key="9">
    <source>
        <dbReference type="Proteomes" id="UP000008281"/>
    </source>
</evidence>
<dbReference type="InterPro" id="IPR001781">
    <property type="entry name" value="Znf_LIM"/>
</dbReference>
<evidence type="ECO:0000313" key="10">
    <source>
        <dbReference type="Proteomes" id="UP000483820"/>
    </source>
</evidence>
<evidence type="ECO:0000256" key="2">
    <source>
        <dbReference type="ARBA" id="ARBA00022737"/>
    </source>
</evidence>
<feature type="domain" description="LIM zinc-binding" evidence="6">
    <location>
        <begin position="74"/>
        <end position="134"/>
    </location>
</feature>
<dbReference type="AlphaFoldDB" id="E3N7P2"/>
<evidence type="ECO:0000259" key="6">
    <source>
        <dbReference type="PROSITE" id="PS50023"/>
    </source>
</evidence>
<dbReference type="InParanoid" id="E3N7P2"/>
<evidence type="ECO:0000256" key="4">
    <source>
        <dbReference type="ARBA" id="ARBA00023038"/>
    </source>
</evidence>
<dbReference type="OMA" id="CHIQTTH"/>
<gene>
    <name evidence="7" type="ORF">CRE_14259</name>
    <name evidence="8" type="ORF">GCK72_000062</name>
</gene>
<evidence type="ECO:0000256" key="3">
    <source>
        <dbReference type="ARBA" id="ARBA00022833"/>
    </source>
</evidence>
<feature type="domain" description="LIM zinc-binding" evidence="6">
    <location>
        <begin position="6"/>
        <end position="71"/>
    </location>
</feature>
<reference evidence="8 10" key="2">
    <citation type="submission" date="2019-12" db="EMBL/GenBank/DDBJ databases">
        <title>Chromosome-level assembly of the Caenorhabditis remanei genome.</title>
        <authorList>
            <person name="Teterina A.A."/>
            <person name="Willis J.H."/>
            <person name="Phillips P.C."/>
        </authorList>
    </citation>
    <scope>NUCLEOTIDE SEQUENCE [LARGE SCALE GENOMIC DNA]</scope>
    <source>
        <strain evidence="8 10">PX506</strain>
        <tissue evidence="8">Whole organism</tissue>
    </source>
</reference>
<dbReference type="EMBL" id="DS268549">
    <property type="protein sequence ID" value="EFO89055.1"/>
    <property type="molecule type" value="Genomic_DNA"/>
</dbReference>
<reference evidence="7" key="1">
    <citation type="submission" date="2007-07" db="EMBL/GenBank/DDBJ databases">
        <title>PCAP assembly of the Caenorhabditis remanei genome.</title>
        <authorList>
            <consortium name="The Caenorhabditis remanei Sequencing Consortium"/>
            <person name="Wilson R.K."/>
        </authorList>
    </citation>
    <scope>NUCLEOTIDE SEQUENCE [LARGE SCALE GENOMIC DNA]</scope>
    <source>
        <strain evidence="7">PB4641</strain>
    </source>
</reference>
<name>E3N7P2_CAERE</name>
<evidence type="ECO:0000313" key="7">
    <source>
        <dbReference type="EMBL" id="EFO89055.1"/>
    </source>
</evidence>